<dbReference type="GO" id="GO:0032220">
    <property type="term" value="P:plasma membrane fusion involved in cytogamy"/>
    <property type="evidence" value="ECO:0007669"/>
    <property type="project" value="TreeGrafter"/>
</dbReference>
<name>A0A8A3PE45_9HELO</name>
<feature type="region of interest" description="Disordered" evidence="11">
    <location>
        <begin position="9"/>
        <end position="40"/>
    </location>
</feature>
<evidence type="ECO:0000313" key="13">
    <source>
        <dbReference type="Proteomes" id="UP000672032"/>
    </source>
</evidence>
<evidence type="ECO:0000313" key="12">
    <source>
        <dbReference type="EMBL" id="QSZ33349.1"/>
    </source>
</evidence>
<feature type="transmembrane region" description="Helical" evidence="10">
    <location>
        <begin position="69"/>
        <end position="87"/>
    </location>
</feature>
<feature type="transmembrane region" description="Helical" evidence="10">
    <location>
        <begin position="620"/>
        <end position="643"/>
    </location>
</feature>
<dbReference type="OrthoDB" id="5356111at2759"/>
<evidence type="ECO:0000256" key="2">
    <source>
        <dbReference type="ARBA" id="ARBA00004651"/>
    </source>
</evidence>
<keyword evidence="8 10" id="KW-0472">Membrane</keyword>
<evidence type="ECO:0000256" key="11">
    <source>
        <dbReference type="SAM" id="MobiDB-lite"/>
    </source>
</evidence>
<evidence type="ECO:0000256" key="7">
    <source>
        <dbReference type="ARBA" id="ARBA00022989"/>
    </source>
</evidence>
<evidence type="ECO:0000256" key="8">
    <source>
        <dbReference type="ARBA" id="ARBA00023136"/>
    </source>
</evidence>
<evidence type="ECO:0000256" key="6">
    <source>
        <dbReference type="ARBA" id="ARBA00022971"/>
    </source>
</evidence>
<dbReference type="AlphaFoldDB" id="A0A8A3PE45"/>
<feature type="region of interest" description="Disordered" evidence="11">
    <location>
        <begin position="788"/>
        <end position="817"/>
    </location>
</feature>
<evidence type="ECO:0000256" key="4">
    <source>
        <dbReference type="ARBA" id="ARBA00022475"/>
    </source>
</evidence>
<evidence type="ECO:0000256" key="9">
    <source>
        <dbReference type="ARBA" id="ARBA00023180"/>
    </source>
</evidence>
<keyword evidence="13" id="KW-1185">Reference proteome</keyword>
<feature type="transmembrane region" description="Helical" evidence="10">
    <location>
        <begin position="152"/>
        <end position="172"/>
    </location>
</feature>
<proteinExistence type="inferred from homology"/>
<dbReference type="PANTHER" id="PTHR31030">
    <property type="entry name" value="PLASMA MEMBRANE FUSION PROTEIN PRM1"/>
    <property type="match status" value="1"/>
</dbReference>
<evidence type="ECO:0000256" key="5">
    <source>
        <dbReference type="ARBA" id="ARBA00022692"/>
    </source>
</evidence>
<keyword evidence="7 10" id="KW-1133">Transmembrane helix</keyword>
<keyword evidence="6 10" id="KW-0184">Conjugation</keyword>
<feature type="transmembrane region" description="Helical" evidence="10">
    <location>
        <begin position="421"/>
        <end position="444"/>
    </location>
</feature>
<feature type="region of interest" description="Disordered" evidence="11">
    <location>
        <begin position="650"/>
        <end position="685"/>
    </location>
</feature>
<comment type="similarity">
    <text evidence="3 10">Belongs to the PRM1 family.</text>
</comment>
<reference evidence="12" key="1">
    <citation type="submission" date="2020-10" db="EMBL/GenBank/DDBJ databases">
        <title>Genome Sequence of Monilinia vaccinii-corymbosi Sheds Light on Mummy Berry Disease Infection of Blueberry and Mating Type.</title>
        <authorList>
            <person name="Yow A.G."/>
            <person name="Zhang Y."/>
            <person name="Bansal K."/>
            <person name="Eacker S.M."/>
            <person name="Sullivan S."/>
            <person name="Liachko I."/>
            <person name="Cubeta M.A."/>
            <person name="Rollins J.A."/>
            <person name="Ashrafi H."/>
        </authorList>
    </citation>
    <scope>NUCLEOTIDE SEQUENCE</scope>
    <source>
        <strain evidence="12">RL-1</strain>
    </source>
</reference>
<comment type="function">
    <text evidence="1 10">Involved in cell fusion during mating by stabilizing the plasma membrane fusion event.</text>
</comment>
<keyword evidence="4 10" id="KW-1003">Cell membrane</keyword>
<feature type="compositionally biased region" description="Gly residues" evidence="11">
    <location>
        <begin position="799"/>
        <end position="809"/>
    </location>
</feature>
<dbReference type="InterPro" id="IPR026777">
    <property type="entry name" value="PRM1"/>
</dbReference>
<evidence type="ECO:0000256" key="10">
    <source>
        <dbReference type="RuleBase" id="RU366035"/>
    </source>
</evidence>
<feature type="transmembrane region" description="Helical" evidence="10">
    <location>
        <begin position="337"/>
        <end position="355"/>
    </location>
</feature>
<evidence type="ECO:0000256" key="3">
    <source>
        <dbReference type="ARBA" id="ARBA00010780"/>
    </source>
</evidence>
<organism evidence="12 13">
    <name type="scientific">Monilinia vaccinii-corymbosi</name>
    <dbReference type="NCBI Taxonomy" id="61207"/>
    <lineage>
        <taxon>Eukaryota</taxon>
        <taxon>Fungi</taxon>
        <taxon>Dikarya</taxon>
        <taxon>Ascomycota</taxon>
        <taxon>Pezizomycotina</taxon>
        <taxon>Leotiomycetes</taxon>
        <taxon>Helotiales</taxon>
        <taxon>Sclerotiniaceae</taxon>
        <taxon>Monilinia</taxon>
    </lineage>
</organism>
<gene>
    <name evidence="12" type="ORF">DSL72_002937</name>
</gene>
<accession>A0A8A3PE45</accession>
<dbReference type="GO" id="GO:0043332">
    <property type="term" value="C:mating projection tip"/>
    <property type="evidence" value="ECO:0007669"/>
    <property type="project" value="UniProtKB-UniRule"/>
</dbReference>
<dbReference type="PANTHER" id="PTHR31030:SF1">
    <property type="entry name" value="PLASMA MEMBRANE FUSION PROTEIN PRM1"/>
    <property type="match status" value="1"/>
</dbReference>
<keyword evidence="5 10" id="KW-0812">Transmembrane</keyword>
<protein>
    <recommendedName>
        <fullName evidence="10">Plasma membrane fusion protein PRM1</fullName>
    </recommendedName>
</protein>
<comment type="subcellular location">
    <subcellularLocation>
        <location evidence="2 10">Cell membrane</location>
        <topology evidence="2 10">Multi-pass membrane protein</topology>
    </subcellularLocation>
</comment>
<feature type="compositionally biased region" description="Polar residues" evidence="11">
    <location>
        <begin position="11"/>
        <end position="25"/>
    </location>
</feature>
<dbReference type="EMBL" id="CP063407">
    <property type="protein sequence ID" value="QSZ33349.1"/>
    <property type="molecule type" value="Genomic_DNA"/>
</dbReference>
<dbReference type="Proteomes" id="UP000672032">
    <property type="component" value="Chromosome 3"/>
</dbReference>
<keyword evidence="9" id="KW-0325">Glycoprotein</keyword>
<dbReference type="GO" id="GO:0005886">
    <property type="term" value="C:plasma membrane"/>
    <property type="evidence" value="ECO:0007669"/>
    <property type="project" value="UniProtKB-SubCell"/>
</dbReference>
<sequence length="817" mass="88470">MDTFRDYLASHSHQGQSDQTTSNQPPLHRDHEMHPYGPSPNVNAAPASDYYTPYLGLRARLSQTWINRWTVLLLLIIVRLLISLAGIKGDVASAKTEALSACNSVENVGSAMASMPHYLSQGVNSMAADGITKAVNGLMEMLYMSLTGVEEIVLFVIHMMTSTYMCLITLAITSSLQVAIQMIEEVGDFMNKSIAAITGDMSSGLKSFEDDLNSFLSKINIGGIFGSSKSPPSIDLSKEIDKLNGIQIDPTKLDADLAKLNASLPTFDQVQNFTDTIIKLPFEEVKKLVNESMVGYKFDHTVFPVPQKKSLTFCSNNTAIQDFFGGLVKVLDSAKKIILAVLIIAAILACIPMAYREIWGWKSMQRRAALIKAQNYTDEMDILYQAHRPYTSQFGLKISRRFKSQKNQLLARWFIAYSTSIPALFVLALGMAGLFTCLCHFLILKALEREIPALAAEVGDFAEHVVHALNNASESWALGANHVINNTNTQINHDVFGWVNTTTSAVNKTLNVFTDEMTNALNVTFGGTILYKPIMGVFECLVGLKIAGIEKGLTWVSDHAHVTFPEFKPDVFSLGAAASLTNSTADDNFLANPATSTTDDITNAVVKVARKLEGSIRQEALISASLVVVYLLIVLIALLRVVVGMLGRDKSRAEGGSGPDTARSQEMLREKFPPRAWNGGGRRRGDIRMPFSGGDGDADADSDLPYHGAPAPTYEASITPPPAGMGTEILGIGIVPSGRVNRGPWVRNEKDPSLVGEGVARDYDHDHVGAGIVDVQMRAVSSYGYVEGEGEGEGNEKVGSGGGCGGGGLLEVPPRRI</sequence>
<evidence type="ECO:0000256" key="1">
    <source>
        <dbReference type="ARBA" id="ARBA00002512"/>
    </source>
</evidence>